<evidence type="ECO:0000313" key="3">
    <source>
        <dbReference type="Proteomes" id="UP001379533"/>
    </source>
</evidence>
<dbReference type="Gene3D" id="1.10.260.130">
    <property type="match status" value="1"/>
</dbReference>
<gene>
    <name evidence="2" type="ORF">LZC95_49415</name>
</gene>
<dbReference type="InterPro" id="IPR029058">
    <property type="entry name" value="AB_hydrolase_fold"/>
</dbReference>
<evidence type="ECO:0000313" key="2">
    <source>
        <dbReference type="EMBL" id="WXA94455.1"/>
    </source>
</evidence>
<dbReference type="PANTHER" id="PTHR34853:SF1">
    <property type="entry name" value="LIPASE 5"/>
    <property type="match status" value="1"/>
</dbReference>
<accession>A0ABZ2K6Z5</accession>
<keyword evidence="3" id="KW-1185">Reference proteome</keyword>
<keyword evidence="1" id="KW-0732">Signal</keyword>
<dbReference type="SUPFAM" id="SSF53474">
    <property type="entry name" value="alpha/beta-Hydrolases"/>
    <property type="match status" value="1"/>
</dbReference>
<dbReference type="PANTHER" id="PTHR34853">
    <property type="match status" value="1"/>
</dbReference>
<feature type="chain" id="PRO_5045191786" evidence="1">
    <location>
        <begin position="20"/>
        <end position="424"/>
    </location>
</feature>
<feature type="signal peptide" evidence="1">
    <location>
        <begin position="1"/>
        <end position="19"/>
    </location>
</feature>
<dbReference type="PIRSF" id="PIRSF029171">
    <property type="entry name" value="Esterase_LipA"/>
    <property type="match status" value="1"/>
</dbReference>
<sequence length="424" mass="44229">MSQSPVSLLGIAISVVLLAACGELPNGADENSVGQSVSAVAGVVPPSQDLFYEVPSNVASYAPGGVIRSREIVPKWAIGDIPAVHAWQVLYRTNDGEDAPTATVATIVIPDAPWRGAGTRPLVSYQSAEDSVGIDCAPSYSWRNGIFAGLGEPLADPFAVAPALLSGWAVVVPDYEGPKGMFGVGRMAGHGVLDGLRAALKFAPAGLDEGTKVATFGYSGGGLATGWAAELQGSYAPELNYVGSATGGTPAKILDVVKWLTGTGRFAAGLAAGGIIGIMKQYPELQGLLNDKGRALYQKYQNACALELVAALPFADIQQYTDSPDLFSEPAVVAVTGRQSMGSHAPKAPVVSTHGVLDEVVPFAQDKKAVKQWCAGGAKVNVHWPLLAEHGLGVVPWYVDVYPFLNDRFAGKAPVNDCWWVGTD</sequence>
<evidence type="ECO:0000256" key="1">
    <source>
        <dbReference type="SAM" id="SignalP"/>
    </source>
</evidence>
<dbReference type="Gene3D" id="3.40.50.1820">
    <property type="entry name" value="alpha/beta hydrolase"/>
    <property type="match status" value="1"/>
</dbReference>
<dbReference type="Pfam" id="PF03583">
    <property type="entry name" value="LIP"/>
    <property type="match status" value="1"/>
</dbReference>
<protein>
    <submittedName>
        <fullName evidence="2">Lipase family protein</fullName>
    </submittedName>
</protein>
<dbReference type="RefSeq" id="WP_394845061.1">
    <property type="nucleotide sequence ID" value="NZ_CP089982.1"/>
</dbReference>
<organism evidence="2 3">
    <name type="scientific">Pendulispora brunnea</name>
    <dbReference type="NCBI Taxonomy" id="2905690"/>
    <lineage>
        <taxon>Bacteria</taxon>
        <taxon>Pseudomonadati</taxon>
        <taxon>Myxococcota</taxon>
        <taxon>Myxococcia</taxon>
        <taxon>Myxococcales</taxon>
        <taxon>Sorangiineae</taxon>
        <taxon>Pendulisporaceae</taxon>
        <taxon>Pendulispora</taxon>
    </lineage>
</organism>
<name>A0ABZ2K6Z5_9BACT</name>
<proteinExistence type="predicted"/>
<reference evidence="2 3" key="1">
    <citation type="submission" date="2021-12" db="EMBL/GenBank/DDBJ databases">
        <title>Discovery of the Pendulisporaceae a myxobacterial family with distinct sporulation behavior and unique specialized metabolism.</title>
        <authorList>
            <person name="Garcia R."/>
            <person name="Popoff A."/>
            <person name="Bader C.D."/>
            <person name="Loehr J."/>
            <person name="Walesch S."/>
            <person name="Walt C."/>
            <person name="Boldt J."/>
            <person name="Bunk B."/>
            <person name="Haeckl F.J.F.P.J."/>
            <person name="Gunesch A.P."/>
            <person name="Birkelbach J."/>
            <person name="Nuebel U."/>
            <person name="Pietschmann T."/>
            <person name="Bach T."/>
            <person name="Mueller R."/>
        </authorList>
    </citation>
    <scope>NUCLEOTIDE SEQUENCE [LARGE SCALE GENOMIC DNA]</scope>
    <source>
        <strain evidence="2 3">MSr12523</strain>
    </source>
</reference>
<dbReference type="InterPro" id="IPR005152">
    <property type="entry name" value="Lipase_secreted"/>
</dbReference>
<dbReference type="EMBL" id="CP089982">
    <property type="protein sequence ID" value="WXA94455.1"/>
    <property type="molecule type" value="Genomic_DNA"/>
</dbReference>
<dbReference type="Proteomes" id="UP001379533">
    <property type="component" value="Chromosome"/>
</dbReference>